<evidence type="ECO:0000256" key="5">
    <source>
        <dbReference type="ARBA" id="ARBA00023136"/>
    </source>
</evidence>
<keyword evidence="4 6" id="KW-1133">Transmembrane helix</keyword>
<evidence type="ECO:0000256" key="3">
    <source>
        <dbReference type="ARBA" id="ARBA00022692"/>
    </source>
</evidence>
<dbReference type="InterPro" id="IPR005598">
    <property type="entry name" value="ATP_synth_I"/>
</dbReference>
<evidence type="ECO:0000256" key="1">
    <source>
        <dbReference type="ARBA" id="ARBA00004651"/>
    </source>
</evidence>
<evidence type="ECO:0000256" key="6">
    <source>
        <dbReference type="SAM" id="Phobius"/>
    </source>
</evidence>
<keyword evidence="5 6" id="KW-0472">Membrane</keyword>
<evidence type="ECO:0000256" key="4">
    <source>
        <dbReference type="ARBA" id="ARBA00022989"/>
    </source>
</evidence>
<comment type="caution">
    <text evidence="7">The sequence shown here is derived from an EMBL/GenBank/DDBJ whole genome shotgun (WGS) entry which is preliminary data.</text>
</comment>
<keyword evidence="8" id="KW-1185">Reference proteome</keyword>
<name>A0ABT0WI20_9BACI</name>
<feature type="transmembrane region" description="Helical" evidence="6">
    <location>
        <begin position="74"/>
        <end position="92"/>
    </location>
</feature>
<feature type="transmembrane region" description="Helical" evidence="6">
    <location>
        <begin position="34"/>
        <end position="53"/>
    </location>
</feature>
<dbReference type="Pfam" id="PF03899">
    <property type="entry name" value="ATP-synt_I"/>
    <property type="match status" value="1"/>
</dbReference>
<keyword evidence="3 6" id="KW-0812">Transmembrane</keyword>
<dbReference type="PANTHER" id="PTHR40035">
    <property type="entry name" value="ATP SYNTHASE PROTEIN I"/>
    <property type="match status" value="1"/>
</dbReference>
<sequence>MPEFVKMYDRARKWMLYLLAIYVLGWGFTSYQTIFLGLILGTAFSMINLWMLIKRMRKFDKLITNGKKVRSLGSLSRLAMAALAIVIALKWTRYFQTGSVVLGLMTNYIVIMIDYLFHSFNVHKTNRK</sequence>
<gene>
    <name evidence="7" type="ORF">NDK43_29945</name>
</gene>
<evidence type="ECO:0000256" key="2">
    <source>
        <dbReference type="ARBA" id="ARBA00022475"/>
    </source>
</evidence>
<evidence type="ECO:0000313" key="7">
    <source>
        <dbReference type="EMBL" id="MCM2535729.1"/>
    </source>
</evidence>
<accession>A0ABT0WI20</accession>
<dbReference type="InterPro" id="IPR039072">
    <property type="entry name" value="ATP_synth_I_Bacilli"/>
</dbReference>
<reference evidence="7 8" key="1">
    <citation type="submission" date="2022-06" db="EMBL/GenBank/DDBJ databases">
        <authorList>
            <person name="Jeon C.O."/>
        </authorList>
    </citation>
    <scope>NUCLEOTIDE SEQUENCE [LARGE SCALE GENOMIC DNA]</scope>
    <source>
        <strain evidence="7 8">KCTC 13943</strain>
    </source>
</reference>
<feature type="transmembrane region" description="Helical" evidence="6">
    <location>
        <begin position="12"/>
        <end position="28"/>
    </location>
</feature>
<feature type="transmembrane region" description="Helical" evidence="6">
    <location>
        <begin position="98"/>
        <end position="117"/>
    </location>
</feature>
<protein>
    <submittedName>
        <fullName evidence="7">ATP synthase subunit I</fullName>
    </submittedName>
</protein>
<proteinExistence type="predicted"/>
<organism evidence="7 8">
    <name type="scientific">Neobacillus pocheonensis</name>
    <dbReference type="NCBI Taxonomy" id="363869"/>
    <lineage>
        <taxon>Bacteria</taxon>
        <taxon>Bacillati</taxon>
        <taxon>Bacillota</taxon>
        <taxon>Bacilli</taxon>
        <taxon>Bacillales</taxon>
        <taxon>Bacillaceae</taxon>
        <taxon>Neobacillus</taxon>
    </lineage>
</organism>
<evidence type="ECO:0000313" key="8">
    <source>
        <dbReference type="Proteomes" id="UP001523262"/>
    </source>
</evidence>
<dbReference type="EMBL" id="JAMQCR010000003">
    <property type="protein sequence ID" value="MCM2535729.1"/>
    <property type="molecule type" value="Genomic_DNA"/>
</dbReference>
<dbReference type="PANTHER" id="PTHR40035:SF1">
    <property type="entry name" value="ATP SYNTHASE PROTEIN I"/>
    <property type="match status" value="1"/>
</dbReference>
<keyword evidence="2" id="KW-1003">Cell membrane</keyword>
<dbReference type="Proteomes" id="UP001523262">
    <property type="component" value="Unassembled WGS sequence"/>
</dbReference>
<comment type="subcellular location">
    <subcellularLocation>
        <location evidence="1">Cell membrane</location>
        <topology evidence="1">Multi-pass membrane protein</topology>
    </subcellularLocation>
</comment>